<feature type="compositionally biased region" description="Low complexity" evidence="15">
    <location>
        <begin position="116"/>
        <end position="139"/>
    </location>
</feature>
<feature type="transmembrane region" description="Helical" evidence="16">
    <location>
        <begin position="518"/>
        <end position="543"/>
    </location>
</feature>
<dbReference type="EMBL" id="JAGKQM010002939">
    <property type="protein sequence ID" value="KAH0842058.1"/>
    <property type="molecule type" value="Genomic_DNA"/>
</dbReference>
<dbReference type="PANTHER" id="PTHR45651:SF11">
    <property type="entry name" value="CYCLIC NUCLEOTIDE-GATED ION CHANNEL 20, CHLOROPLASTIC-RELATED"/>
    <property type="match status" value="1"/>
</dbReference>
<feature type="transmembrane region" description="Helical" evidence="16">
    <location>
        <begin position="1104"/>
        <end position="1123"/>
    </location>
</feature>
<dbReference type="InterPro" id="IPR018490">
    <property type="entry name" value="cNMP-bd_dom_sf"/>
</dbReference>
<feature type="region of interest" description="Disordered" evidence="15">
    <location>
        <begin position="115"/>
        <end position="142"/>
    </location>
</feature>
<dbReference type="InterPro" id="IPR014710">
    <property type="entry name" value="RmlC-like_jellyroll"/>
</dbReference>
<evidence type="ECO:0000256" key="4">
    <source>
        <dbReference type="ARBA" id="ARBA00022535"/>
    </source>
</evidence>
<feature type="region of interest" description="Disordered" evidence="15">
    <location>
        <begin position="89"/>
        <end position="108"/>
    </location>
</feature>
<feature type="transmembrane region" description="Helical" evidence="16">
    <location>
        <begin position="1917"/>
        <end position="1938"/>
    </location>
</feature>
<feature type="compositionally biased region" description="Low complexity" evidence="15">
    <location>
        <begin position="1573"/>
        <end position="1585"/>
    </location>
</feature>
<feature type="region of interest" description="Disordered" evidence="15">
    <location>
        <begin position="1618"/>
        <end position="1654"/>
    </location>
</feature>
<keyword evidence="3" id="KW-0813">Transport</keyword>
<name>A0ABQ7WXF0_BRANA</name>
<comment type="similarity">
    <text evidence="2">Belongs to the cyclic nucleotide-gated cation channel (TC 1.A.1.5) family.</text>
</comment>
<dbReference type="Proteomes" id="UP000824890">
    <property type="component" value="Unassembled WGS sequence"/>
</dbReference>
<evidence type="ECO:0000256" key="15">
    <source>
        <dbReference type="SAM" id="MobiDB-lite"/>
    </source>
</evidence>
<keyword evidence="11 16" id="KW-0472">Membrane</keyword>
<dbReference type="Pfam" id="PF00520">
    <property type="entry name" value="Ion_trans"/>
    <property type="match status" value="3"/>
</dbReference>
<keyword evidence="10" id="KW-0406">Ion transport</keyword>
<feature type="transmembrane region" description="Helical" evidence="16">
    <location>
        <begin position="1049"/>
        <end position="1069"/>
    </location>
</feature>
<keyword evidence="5" id="KW-0116">cAMP-binding</keyword>
<evidence type="ECO:0000256" key="14">
    <source>
        <dbReference type="ARBA" id="ARBA00023303"/>
    </source>
</evidence>
<reference evidence="18 19" key="1">
    <citation type="submission" date="2021-05" db="EMBL/GenBank/DDBJ databases">
        <title>Genome Assembly of Synthetic Allotetraploid Brassica napus Reveals Homoeologous Exchanges between Subgenomes.</title>
        <authorList>
            <person name="Davis J.T."/>
        </authorList>
    </citation>
    <scope>NUCLEOTIDE SEQUENCE [LARGE SCALE GENOMIC DNA]</scope>
    <source>
        <strain evidence="19">cv. Da-Ae</strain>
        <tissue evidence="18">Seedling</tissue>
    </source>
</reference>
<dbReference type="CDD" id="cd00038">
    <property type="entry name" value="CAP_ED"/>
    <property type="match status" value="3"/>
</dbReference>
<dbReference type="InterPro" id="IPR000595">
    <property type="entry name" value="cNMP-bd_dom"/>
</dbReference>
<sequence>MTLHNTVSVIVFFLLSPFSIFVLLHLGKLVKNMASPNEKDEFPILLPVPEARSRANTRAFNSRNRSVSFSNSTYSTNRVDNSSVVLGYTGPLRTQRRPPPSVQMSGPLYSTRRPDQSFFSPSSVQPPDSSLSSSTTVDVPSEEDEVVLKNANLLKSGQLGMCNDPYCTTCPSYYNRQAAQFHTYRVVSDSRFRTALYDDARGWAKRFASSVRKMVPGIMNPHSKFVQMWTRFLAFSCLVAIFIDPAFLFLLSIRQDNKCIEIDWPKTKVFVSLRTMSDLIFFINILLQFRLAYVAPESRIVGAGQLVDHPRKIASNYFRGKFFLDLLIVVPMPQIMILSMLPAHLGTPRSELEKNIIRIVFLFQYIPKLYRLLPLLAGQTPTGFIFESAWANFIINLLTFILAGHAIGSFWYIAGLQRVKKCLLHAGNYTTDERRNLIDCARGVNYARESQIALWRDSESVNACFQDGGFSFGIYLKAVNLTTQPNIFTRFSYSLFWGFQQISTLAGNQTPTYSVGEVYFTMGIIGLGLLLFARLIGNMHNFLQALDRRRMEMMLRRRDVEQWMSHRLLPEDIRKRVREAERFNWAATRGVNEELLFENMPDDLQRDIKRHLFKFLKKVRIFSLMDESILDAIRERLKQRTYIRSSTVLHRKGLVEKMVFIVRGEMESIGEDGSVLPLSEGDVCGEELLTWCLERSSVNPDGTRIKMPTKGLVSNRNVRCVTNVEAFSLSVADLEDVTSLFSRFLRSHRVQGAIRYESPYWRLRAAMQIQVAWRYRKKRLERLLLQDNRVMKEMSDVPIVGQVLSKEVGNNLIHNMASPNENESDEFPMLRQFPEARSRALHSRNRSISFSDSTYSSNRVENSSGPRRTQSRPSPSVHMSGPLYDTRRPDQSFFPPSPVQPPASSLSSSTVDIPSEEVVEALLKNANLLKSGQLGMCNYPYCTTCPSYYNRQAAQFHTYGVVSDSRTQVNVTHNRQALHDYDRGWAKLLASYVRRCLPGIINPHSKFVQMWTRFLAFSCLLSIFIDPAFVYLLLIRDDNKCTDIDWPKATLFLFLRTMSDFVFFINILLQFRLAYVAPESRIVGAGQLVDHPRKIACNYLRGKFFLDVVIVYPVPQLMILSILPKSEFEENAIIGIFLFQYIPKLYRLLPLIAGQTPTGFIFESAWSNFIINLLTFILAGHAVGSFWYLAGLQRVNKCLLQAGNFTMDERRYLIDCTSGDSYLRALWRDSESVNACFQDGGFSFGIYLNAANLTTQPNIFTRFSFSLFWGFQQISTLAGNQTPSYSVGEVYFTMGIIGLGLLLFARLIGNMHNFLQALDRRRTEMMLRQRDVEQWMSHRLLPDDIRKRVREAERFNWAATRGVKEELIFENMPDDIQRDIKRHLFKFLKKVWIFSLMDELILDAIRERLKQRRYIRSSTVLRRKGLVEKMVFIVRGEMESIGEDGSVLPLSEGDVCGEELLTWCLERSSVDPDGTRIKMPTKGLVSNRSVRCVTNVEAFSLSVADLEDVTSLFSRFLRSNRVQGAIRYESPYWRLRAAMQIQVAWRYRRKRLERKKQNEMEKDDVPMLPVSDSSSLSRTRPFTSRSRSVSLANTSSIIDGFDSSTVVLGYTGPLRTNRRPPLVQMSGPLSSTRSSEPLFLPPPPTSTRDVSSSQPERYPSFAALEHKNSEEEFVLKHAHLLRSGQLGMCNDPYCTTCPYYYNRKAAQIPTSRVSAIFDSTFHDAKGWARRFATSINRHLPGIMNPHSKFVQSWTKFFAFSCLLAIFIDPLFFFLILVKQNNNCIEIDWPMAHTFVAVRSVTDVLFSVNILLQFRLAYVAPESTVVGAGQLVDHPRKIASHYFRGKFLLDLFIVMPLPQILILWIIPAHLAISGANYAKNLLRAAVLFQYIPKLYRLLPLLAGQTPTGFIFESAWANFFINLLTFMLAGHVVGSCWYLFGLQRVNQCLRDACGSSDRPCRELIDCHGETSALSAAWKDNASARACFQEDGFPYGIYLKAVNLTNHNSLFTRYSYSLFWGFQQISTLAGNLVPSYFLGEVFFTMGIIGLGLLLFALLIGNMQNFLQSLGRRNLEMTLRRRDVEQWMRHRRLPGDIRKRVREAERFNWAATRGVNEELLFKNMPDDLQRDIRKHLFIFLKKVRIFSVMDEPILDAIRERLKQRTYIRSSMVLHRGGLVEKMVFIVRGEIESVGEDGYVLPLSEGDVCGEELLTWCLERSSVNPDGTRIRMPSKGPLSNRNVKCVTNVEAFSLSVADLEDVTSLFSRFLRSNRVQGAIRYESPYWRLRAAIQIQVAWRYRRRRLQRLYTDQSSYSL</sequence>
<gene>
    <name evidence="18" type="ORF">HID58_092138</name>
</gene>
<evidence type="ECO:0000313" key="18">
    <source>
        <dbReference type="EMBL" id="KAH0842058.1"/>
    </source>
</evidence>
<evidence type="ECO:0000256" key="13">
    <source>
        <dbReference type="ARBA" id="ARBA00023286"/>
    </source>
</evidence>
<dbReference type="SUPFAM" id="SSF51206">
    <property type="entry name" value="cAMP-binding domain-like"/>
    <property type="match status" value="3"/>
</dbReference>
<dbReference type="InterPro" id="IPR005821">
    <property type="entry name" value="Ion_trans_dom"/>
</dbReference>
<feature type="region of interest" description="Disordered" evidence="15">
    <location>
        <begin position="1557"/>
        <end position="1585"/>
    </location>
</feature>
<evidence type="ECO:0000256" key="7">
    <source>
        <dbReference type="ARBA" id="ARBA00022860"/>
    </source>
</evidence>
<feature type="transmembrane region" description="Helical" evidence="16">
    <location>
        <begin position="1169"/>
        <end position="1190"/>
    </location>
</feature>
<evidence type="ECO:0000256" key="6">
    <source>
        <dbReference type="ARBA" id="ARBA00022692"/>
    </source>
</evidence>
<keyword evidence="4" id="KW-0140">cGMP</keyword>
<accession>A0ABQ7WXF0</accession>
<evidence type="ECO:0000256" key="3">
    <source>
        <dbReference type="ARBA" id="ARBA00022448"/>
    </source>
</evidence>
<feature type="transmembrane region" description="Helical" evidence="16">
    <location>
        <begin position="1014"/>
        <end position="1034"/>
    </location>
</feature>
<evidence type="ECO:0000256" key="11">
    <source>
        <dbReference type="ARBA" id="ARBA00023136"/>
    </source>
</evidence>
<organism evidence="18 19">
    <name type="scientific">Brassica napus</name>
    <name type="common">Rape</name>
    <dbReference type="NCBI Taxonomy" id="3708"/>
    <lineage>
        <taxon>Eukaryota</taxon>
        <taxon>Viridiplantae</taxon>
        <taxon>Streptophyta</taxon>
        <taxon>Embryophyta</taxon>
        <taxon>Tracheophyta</taxon>
        <taxon>Spermatophyta</taxon>
        <taxon>Magnoliopsida</taxon>
        <taxon>eudicotyledons</taxon>
        <taxon>Gunneridae</taxon>
        <taxon>Pentapetalae</taxon>
        <taxon>rosids</taxon>
        <taxon>malvids</taxon>
        <taxon>Brassicales</taxon>
        <taxon>Brassicaceae</taxon>
        <taxon>Brassiceae</taxon>
        <taxon>Brassica</taxon>
    </lineage>
</organism>
<feature type="transmembrane region" description="Helical" evidence="16">
    <location>
        <begin position="356"/>
        <end position="377"/>
    </location>
</feature>
<dbReference type="SMART" id="SM00100">
    <property type="entry name" value="cNMP"/>
    <property type="match status" value="3"/>
</dbReference>
<dbReference type="Gene3D" id="2.60.120.10">
    <property type="entry name" value="Jelly Rolls"/>
    <property type="match status" value="3"/>
</dbReference>
<dbReference type="Gene3D" id="1.10.287.70">
    <property type="match status" value="3"/>
</dbReference>
<keyword evidence="9" id="KW-0547">Nucleotide-binding</keyword>
<feature type="domain" description="Cyclic nucleotide-binding" evidence="17">
    <location>
        <begin position="621"/>
        <end position="697"/>
    </location>
</feature>
<feature type="transmembrane region" description="Helical" evidence="16">
    <location>
        <begin position="232"/>
        <end position="253"/>
    </location>
</feature>
<keyword evidence="6 16" id="KW-0812">Transmembrane</keyword>
<evidence type="ECO:0000313" key="19">
    <source>
        <dbReference type="Proteomes" id="UP000824890"/>
    </source>
</evidence>
<proteinExistence type="inferred from homology"/>
<feature type="transmembrane region" description="Helical" evidence="16">
    <location>
        <begin position="1290"/>
        <end position="1309"/>
    </location>
</feature>
<comment type="caution">
    <text evidence="18">The sequence shown here is derived from an EMBL/GenBank/DDBJ whole genome shotgun (WGS) entry which is preliminary data.</text>
</comment>
<evidence type="ECO:0000256" key="10">
    <source>
        <dbReference type="ARBA" id="ARBA00023065"/>
    </source>
</evidence>
<feature type="transmembrane region" description="Helical" evidence="16">
    <location>
        <begin position="273"/>
        <end position="293"/>
    </location>
</feature>
<feature type="region of interest" description="Disordered" evidence="15">
    <location>
        <begin position="849"/>
        <end position="911"/>
    </location>
</feature>
<evidence type="ECO:0000256" key="8">
    <source>
        <dbReference type="ARBA" id="ARBA00022989"/>
    </source>
</evidence>
<feature type="domain" description="Cyclic nucleotide-binding" evidence="17">
    <location>
        <begin position="1393"/>
        <end position="1469"/>
    </location>
</feature>
<dbReference type="Gene3D" id="1.10.287.630">
    <property type="entry name" value="Helix hairpin bin"/>
    <property type="match status" value="3"/>
</dbReference>
<keyword evidence="7" id="KW-0112">Calmodulin-binding</keyword>
<feature type="transmembrane region" description="Helical" evidence="16">
    <location>
        <begin position="389"/>
        <end position="414"/>
    </location>
</feature>
<protein>
    <recommendedName>
        <fullName evidence="17">Cyclic nucleotide-binding domain-containing protein</fullName>
    </recommendedName>
</protein>
<keyword evidence="19" id="KW-1185">Reference proteome</keyword>
<feature type="transmembrane region" description="Helical" evidence="16">
    <location>
        <begin position="6"/>
        <end position="26"/>
    </location>
</feature>
<dbReference type="SUPFAM" id="SSF81324">
    <property type="entry name" value="Voltage-gated potassium channels"/>
    <property type="match status" value="3"/>
</dbReference>
<evidence type="ECO:0000256" key="9">
    <source>
        <dbReference type="ARBA" id="ARBA00022992"/>
    </source>
</evidence>
<keyword evidence="14" id="KW-0407">Ion channel</keyword>
<comment type="subcellular location">
    <subcellularLocation>
        <location evidence="1">Membrane</location>
        <topology evidence="1">Multi-pass membrane protein</topology>
    </subcellularLocation>
</comment>
<dbReference type="PANTHER" id="PTHR45651">
    <property type="entry name" value="CYCLIC NUCLEOTIDE-GATED ION CHANNEL 15-RELATED-RELATED"/>
    <property type="match status" value="1"/>
</dbReference>
<evidence type="ECO:0000256" key="2">
    <source>
        <dbReference type="ARBA" id="ARBA00010486"/>
    </source>
</evidence>
<evidence type="ECO:0000256" key="1">
    <source>
        <dbReference type="ARBA" id="ARBA00004141"/>
    </source>
</evidence>
<keyword evidence="12" id="KW-0114">cAMP</keyword>
<keyword evidence="8 16" id="KW-1133">Transmembrane helix</keyword>
<feature type="transmembrane region" description="Helical" evidence="16">
    <location>
        <begin position="1756"/>
        <end position="1777"/>
    </location>
</feature>
<feature type="transmembrane region" description="Helical" evidence="16">
    <location>
        <begin position="1846"/>
        <end position="1871"/>
    </location>
</feature>
<feature type="transmembrane region" description="Helical" evidence="16">
    <location>
        <begin position="2040"/>
        <end position="2059"/>
    </location>
</feature>
<evidence type="ECO:0000259" key="17">
    <source>
        <dbReference type="PROSITE" id="PS50042"/>
    </source>
</evidence>
<feature type="domain" description="Cyclic nucleotide-binding" evidence="17">
    <location>
        <begin position="2141"/>
        <end position="2217"/>
    </location>
</feature>
<evidence type="ECO:0000256" key="12">
    <source>
        <dbReference type="ARBA" id="ARBA00023149"/>
    </source>
</evidence>
<keyword evidence="9" id="KW-0142">cGMP-binding</keyword>
<dbReference type="PROSITE" id="PS50042">
    <property type="entry name" value="CNMP_BINDING_3"/>
    <property type="match status" value="3"/>
</dbReference>
<evidence type="ECO:0000256" key="16">
    <source>
        <dbReference type="SAM" id="Phobius"/>
    </source>
</evidence>
<feature type="transmembrane region" description="Helical" evidence="16">
    <location>
        <begin position="322"/>
        <end position="344"/>
    </location>
</feature>
<evidence type="ECO:0000256" key="5">
    <source>
        <dbReference type="ARBA" id="ARBA00022566"/>
    </source>
</evidence>
<feature type="compositionally biased region" description="Polar residues" evidence="15">
    <location>
        <begin position="849"/>
        <end position="874"/>
    </location>
</feature>
<keyword evidence="13" id="KW-1071">Ligand-gated ion channel</keyword>